<dbReference type="GO" id="GO:0016747">
    <property type="term" value="F:acyltransferase activity, transferring groups other than amino-acyl groups"/>
    <property type="evidence" value="ECO:0007669"/>
    <property type="project" value="InterPro"/>
</dbReference>
<dbReference type="PROSITE" id="PS51186">
    <property type="entry name" value="GNAT"/>
    <property type="match status" value="1"/>
</dbReference>
<keyword evidence="2" id="KW-0808">Transferase</keyword>
<dbReference type="InterPro" id="IPR000182">
    <property type="entry name" value="GNAT_dom"/>
</dbReference>
<organism evidence="2 3">
    <name type="scientific">Tritonibacter mobilis F1926</name>
    <dbReference type="NCBI Taxonomy" id="1265309"/>
    <lineage>
        <taxon>Bacteria</taxon>
        <taxon>Pseudomonadati</taxon>
        <taxon>Pseudomonadota</taxon>
        <taxon>Alphaproteobacteria</taxon>
        <taxon>Rhodobacterales</taxon>
        <taxon>Paracoccaceae</taxon>
        <taxon>Tritonibacter</taxon>
    </lineage>
</organism>
<dbReference type="OrthoDB" id="9804153at2"/>
<evidence type="ECO:0000259" key="1">
    <source>
        <dbReference type="PROSITE" id="PS51186"/>
    </source>
</evidence>
<dbReference type="Proteomes" id="UP000013243">
    <property type="component" value="Chromosome"/>
</dbReference>
<proteinExistence type="predicted"/>
<dbReference type="SUPFAM" id="SSF55729">
    <property type="entry name" value="Acyl-CoA N-acyltransferases (Nat)"/>
    <property type="match status" value="1"/>
</dbReference>
<dbReference type="PANTHER" id="PTHR43792">
    <property type="entry name" value="GNAT FAMILY, PUTATIVE (AFU_ORTHOLOGUE AFUA_3G00765)-RELATED-RELATED"/>
    <property type="match status" value="1"/>
</dbReference>
<dbReference type="Pfam" id="PF13302">
    <property type="entry name" value="Acetyltransf_3"/>
    <property type="match status" value="1"/>
</dbReference>
<dbReference type="InterPro" id="IPR016181">
    <property type="entry name" value="Acyl_CoA_acyltransferase"/>
</dbReference>
<feature type="domain" description="N-acetyltransferase" evidence="1">
    <location>
        <begin position="28"/>
        <end position="190"/>
    </location>
</feature>
<evidence type="ECO:0000313" key="2">
    <source>
        <dbReference type="EMBL" id="ANP39394.1"/>
    </source>
</evidence>
<sequence>MGVKTLGDAWVFWVQQAMTPPFIHTERLLLRGWTPDDLAPFAAMCADPEVMRYIRDGKTRSRAQSARSIASFQQGWRVRGYGLFAVEAKDTGDLIGFAGLSSPDFLPEVYPSVEIGWRFSKPNWGRGYASEAAAAALAFGVKERGITDIVSICQIENGASARIMQKLGMVFDRRTTDPSCGHAVDVYRLPQG</sequence>
<protein>
    <submittedName>
        <fullName evidence="2">Acetyltransferase</fullName>
    </submittedName>
</protein>
<evidence type="ECO:0000313" key="3">
    <source>
        <dbReference type="Proteomes" id="UP000013243"/>
    </source>
</evidence>
<dbReference type="InterPro" id="IPR051531">
    <property type="entry name" value="N-acetyltransferase"/>
</dbReference>
<accession>A0A1B0ZYI1</accession>
<dbReference type="STRING" id="1265309.K529_001335"/>
<dbReference type="AlphaFoldDB" id="A0A1B0ZYI1"/>
<reference evidence="2 3" key="1">
    <citation type="journal article" date="2016" name="ISME J.">
        <title>Global occurrence and heterogeneity of the Roseobacter-clade species Ruegeria mobilis.</title>
        <authorList>
            <person name="Sonnenschein E."/>
            <person name="Gram L."/>
        </authorList>
    </citation>
    <scope>NUCLEOTIDE SEQUENCE [LARGE SCALE GENOMIC DNA]</scope>
    <source>
        <strain evidence="2 3">F1926</strain>
    </source>
</reference>
<name>A0A1B0ZYI1_9RHOB</name>
<dbReference type="PANTHER" id="PTHR43792:SF1">
    <property type="entry name" value="N-ACETYLTRANSFERASE DOMAIN-CONTAINING PROTEIN"/>
    <property type="match status" value="1"/>
</dbReference>
<dbReference type="EMBL" id="CP015230">
    <property type="protein sequence ID" value="ANP39394.1"/>
    <property type="molecule type" value="Genomic_DNA"/>
</dbReference>
<dbReference type="KEGG" id="rmb:K529_001335"/>
<gene>
    <name evidence="2" type="ORF">K529_001335</name>
</gene>
<dbReference type="Gene3D" id="3.40.630.30">
    <property type="match status" value="1"/>
</dbReference>